<evidence type="ECO:0000313" key="5">
    <source>
        <dbReference type="Proteomes" id="UP001620597"/>
    </source>
</evidence>
<dbReference type="RefSeq" id="WP_369855901.1">
    <property type="nucleotide sequence ID" value="NZ_JBBKTX010000011.1"/>
</dbReference>
<comment type="caution">
    <text evidence="4">The sequence shown here is derived from an EMBL/GenBank/DDBJ whole genome shotgun (WGS) entry which is preliminary data.</text>
</comment>
<organism evidence="4 5">
    <name type="scientific">Oceanobacter antarcticus</name>
    <dbReference type="NCBI Taxonomy" id="3133425"/>
    <lineage>
        <taxon>Bacteria</taxon>
        <taxon>Pseudomonadati</taxon>
        <taxon>Pseudomonadota</taxon>
        <taxon>Gammaproteobacteria</taxon>
        <taxon>Oceanospirillales</taxon>
        <taxon>Oceanospirillaceae</taxon>
        <taxon>Oceanobacter</taxon>
    </lineage>
</organism>
<dbReference type="Gene3D" id="2.40.160.20">
    <property type="match status" value="1"/>
</dbReference>
<feature type="chain" id="PRO_5046638382" evidence="2">
    <location>
        <begin position="28"/>
        <end position="275"/>
    </location>
</feature>
<keyword evidence="5" id="KW-1185">Reference proteome</keyword>
<dbReference type="EMBL" id="JBBKTX010000011">
    <property type="protein sequence ID" value="MFK4752774.1"/>
    <property type="molecule type" value="Genomic_DNA"/>
</dbReference>
<feature type="domain" description="Outer membrane protein beta-barrel" evidence="3">
    <location>
        <begin position="120"/>
        <end position="270"/>
    </location>
</feature>
<dbReference type="SUPFAM" id="SSF56925">
    <property type="entry name" value="OMPA-like"/>
    <property type="match status" value="1"/>
</dbReference>
<name>A0ABW8NIH9_9GAMM</name>
<evidence type="ECO:0000256" key="2">
    <source>
        <dbReference type="SAM" id="SignalP"/>
    </source>
</evidence>
<keyword evidence="1 2" id="KW-0732">Signal</keyword>
<dbReference type="InterPro" id="IPR027385">
    <property type="entry name" value="Beta-barrel_OMP"/>
</dbReference>
<dbReference type="InterPro" id="IPR011250">
    <property type="entry name" value="OMP/PagP_B-barrel"/>
</dbReference>
<reference evidence="4 5" key="1">
    <citation type="submission" date="2024-03" db="EMBL/GenBank/DDBJ databases">
        <title>High-quality draft genome sequence of Oceanobacter sp. wDCs-4.</title>
        <authorList>
            <person name="Dong C."/>
        </authorList>
    </citation>
    <scope>NUCLEOTIDE SEQUENCE [LARGE SCALE GENOMIC DNA]</scope>
    <source>
        <strain evidence="5">wDCs-4</strain>
    </source>
</reference>
<evidence type="ECO:0000256" key="1">
    <source>
        <dbReference type="ARBA" id="ARBA00022729"/>
    </source>
</evidence>
<evidence type="ECO:0000313" key="4">
    <source>
        <dbReference type="EMBL" id="MFK4752774.1"/>
    </source>
</evidence>
<dbReference type="Pfam" id="PF13505">
    <property type="entry name" value="OMP_b-brl"/>
    <property type="match status" value="1"/>
</dbReference>
<dbReference type="Proteomes" id="UP001620597">
    <property type="component" value="Unassembled WGS sequence"/>
</dbReference>
<sequence>MQLTALRTSLRIGLAACVLTMSAMAQAEDFEETPSVGAMVADTLLVRPLYFIISQAGAVLYSVTLPFTLMGGNSDEAAEAMVVTPLQAAFVRCLGCGKTNYAVSEVKEGAGKTIDHFVEATVGTAGVTSESESVGVTTLGVFFGTRFELVDRSRFDVLLGYQSLGEAKVKSSASLGAFNDTTSSIQVATRFGRHIFKHTDLMFKLGLHRWSTERETASGSTSMDGFGLLYGVGLDVRLDDAFGAGLGYTRYDLSSDGDGYDSGINSVDLGLRVYF</sequence>
<evidence type="ECO:0000259" key="3">
    <source>
        <dbReference type="Pfam" id="PF13505"/>
    </source>
</evidence>
<proteinExistence type="predicted"/>
<gene>
    <name evidence="4" type="ORF">WG929_10180</name>
</gene>
<feature type="signal peptide" evidence="2">
    <location>
        <begin position="1"/>
        <end position="27"/>
    </location>
</feature>
<accession>A0ABW8NIH9</accession>
<protein>
    <submittedName>
        <fullName evidence="4">Outer membrane beta-barrel protein</fullName>
    </submittedName>
</protein>